<dbReference type="Gene3D" id="3.40.50.300">
    <property type="entry name" value="P-loop containing nucleotide triphosphate hydrolases"/>
    <property type="match status" value="1"/>
</dbReference>
<dbReference type="CDD" id="cd00009">
    <property type="entry name" value="AAA"/>
    <property type="match status" value="1"/>
</dbReference>
<sequence>MSDKQDKPADIFNPIFKGTGTPATDDQGKPLIDSLPAPPTWRRADRRKQERGATFQAQPNEIELVNAALYLRRPLLVTGKPGVGKTSLAYAIARELNLGEVLYWPITTRTTLKDGLYLYDAIARLQDSTETERSGPNRFDNIGKYIRLGPLGTALLPADKPRILIVDEIDKSDIDLPNDLLYVFEEGTFEIPELTRIEDIKAEVDVRTAYRDEQEFTFNDEAGVVVEGKTTIAKGQVTCNQFPLMILTSNGERDFPPPFLRRCVRLTMQEPDEQRLTDIVKAHLRQEENGEDLIAASEEKIAALVRRFLDKRSHYSKGDLATDQLLNAIYLITRERRPNLPPDVSTPGDLIDRLWKHLSSSEDQQSDNRRRG</sequence>
<dbReference type="InterPro" id="IPR027417">
    <property type="entry name" value="P-loop_NTPase"/>
</dbReference>
<dbReference type="SUPFAM" id="SSF52540">
    <property type="entry name" value="P-loop containing nucleoside triphosphate hydrolases"/>
    <property type="match status" value="1"/>
</dbReference>
<dbReference type="RefSeq" id="WP_252663770.1">
    <property type="nucleotide sequence ID" value="NZ_CP098611.1"/>
</dbReference>
<feature type="region of interest" description="Disordered" evidence="1">
    <location>
        <begin position="1"/>
        <end position="54"/>
    </location>
</feature>
<dbReference type="Pfam" id="PF07728">
    <property type="entry name" value="AAA_5"/>
    <property type="match status" value="1"/>
</dbReference>
<accession>A0ABY5AR86</accession>
<keyword evidence="4" id="KW-1185">Reference proteome</keyword>
<dbReference type="EMBL" id="CP098611">
    <property type="protein sequence ID" value="USR91740.1"/>
    <property type="molecule type" value="Genomic_DNA"/>
</dbReference>
<evidence type="ECO:0000259" key="2">
    <source>
        <dbReference type="SMART" id="SM00382"/>
    </source>
</evidence>
<reference evidence="3" key="1">
    <citation type="submission" date="2022-06" db="EMBL/GenBank/DDBJ databases">
        <title>Genome sequence of Phormidium yuhuli AB48 isolated from an industrial photobioreactor environment.</title>
        <authorList>
            <person name="Qiu Y."/>
            <person name="Noonan A.J.C."/>
            <person name="Dofher K."/>
            <person name="Koch M."/>
            <person name="Kieft B."/>
            <person name="Lin X."/>
            <person name="Ziels R.M."/>
            <person name="Hallam S.J."/>
        </authorList>
    </citation>
    <scope>NUCLEOTIDE SEQUENCE</scope>
    <source>
        <strain evidence="3">AB48</strain>
    </source>
</reference>
<dbReference type="InterPro" id="IPR003593">
    <property type="entry name" value="AAA+_ATPase"/>
</dbReference>
<dbReference type="Proteomes" id="UP001056708">
    <property type="component" value="Chromosome"/>
</dbReference>
<dbReference type="InterPro" id="IPR011704">
    <property type="entry name" value="ATPase_dyneun-rel_AAA"/>
</dbReference>
<feature type="domain" description="AAA+ ATPase" evidence="2">
    <location>
        <begin position="71"/>
        <end position="319"/>
    </location>
</feature>
<organism evidence="3 4">
    <name type="scientific">Phormidium yuhuli AB48</name>
    <dbReference type="NCBI Taxonomy" id="2940671"/>
    <lineage>
        <taxon>Bacteria</taxon>
        <taxon>Bacillati</taxon>
        <taxon>Cyanobacteriota</taxon>
        <taxon>Cyanophyceae</taxon>
        <taxon>Oscillatoriophycideae</taxon>
        <taxon>Oscillatoriales</taxon>
        <taxon>Oscillatoriaceae</taxon>
        <taxon>Phormidium</taxon>
        <taxon>Phormidium yuhuli</taxon>
    </lineage>
</organism>
<proteinExistence type="predicted"/>
<evidence type="ECO:0000256" key="1">
    <source>
        <dbReference type="SAM" id="MobiDB-lite"/>
    </source>
</evidence>
<evidence type="ECO:0000313" key="3">
    <source>
        <dbReference type="EMBL" id="USR91740.1"/>
    </source>
</evidence>
<evidence type="ECO:0000313" key="4">
    <source>
        <dbReference type="Proteomes" id="UP001056708"/>
    </source>
</evidence>
<name>A0ABY5AR86_9CYAN</name>
<gene>
    <name evidence="3" type="ORF">NEA10_03145</name>
</gene>
<protein>
    <submittedName>
        <fullName evidence="3">MoxR family ATPase</fullName>
    </submittedName>
</protein>
<dbReference type="SMART" id="SM00382">
    <property type="entry name" value="AAA"/>
    <property type="match status" value="1"/>
</dbReference>